<dbReference type="VEuPathDB" id="GiardiaDB:DHA2_150762"/>
<gene>
    <name evidence="3" type="ORF">DHA2_150762</name>
</gene>
<protein>
    <submittedName>
        <fullName evidence="3">Putative clasp family protein, n terminal</fullName>
    </submittedName>
</protein>
<evidence type="ECO:0000313" key="3">
    <source>
        <dbReference type="EMBL" id="ESU38378.1"/>
    </source>
</evidence>
<evidence type="ECO:0000256" key="1">
    <source>
        <dbReference type="SAM" id="MobiDB-lite"/>
    </source>
</evidence>
<name>V6THD6_GIAIN</name>
<dbReference type="InterPro" id="IPR024395">
    <property type="entry name" value="CLASP_N_dom"/>
</dbReference>
<comment type="caution">
    <text evidence="3">The sequence shown here is derived from an EMBL/GenBank/DDBJ whole genome shotgun (WGS) entry which is preliminary data.</text>
</comment>
<reference evidence="4" key="1">
    <citation type="submission" date="2012-02" db="EMBL/GenBank/DDBJ databases">
        <title>Genome sequencing of Giardia lamblia Genotypes A2 and B isolates (DH and GS) and comparative analysis with the genomes of Genotypes A1 and E (WB and Pig).</title>
        <authorList>
            <person name="Adam R."/>
            <person name="Dahlstrom E."/>
            <person name="Martens C."/>
            <person name="Bruno D."/>
            <person name="Barbian K."/>
            <person name="Porcella S.F."/>
            <person name="Nash T."/>
        </authorList>
    </citation>
    <scope>NUCLEOTIDE SEQUENCE</scope>
    <source>
        <strain evidence="4">DH</strain>
    </source>
</reference>
<dbReference type="Pfam" id="PF12348">
    <property type="entry name" value="CLASP_N"/>
    <property type="match status" value="1"/>
</dbReference>
<feature type="region of interest" description="Disordered" evidence="1">
    <location>
        <begin position="144"/>
        <end position="202"/>
    </location>
</feature>
<dbReference type="VEuPathDB" id="GiardiaDB:QR46_0378"/>
<sequence length="844" mass="91570">MPFGLDQLCDTQAQPRSRVLPLGTSSTGSEDPSSYRALRVRNSPFLTNVPLVSKATPQFAHKSIVHGDVLGSHVASAILCHVPSAEGRSKQSALPPHENSLINQILPRISDTLHEMARNATPDFSQYSVLKGSEDVDDSPLASVDLDKYTKNPHSVPHSRVLRRACPPGSAISVPKGHRKSSDSASAHPKASVHDPPGPIDRQFKSANAFLETGRASEHFSITDEDLDDTEIYQDIASSLPNSRGSNASRAKPVLSVEASPIHKRPMRKLCLNHFPQLVLHNGSRGRALSVEDASNTSVSPAGSLADSNGKASPKVETPVCQLIQLPPFTVFEDTCDEYQGTASKQSHTSSGKLSSCSPAGQLNSPRLRLSTGQTIGDISIDNSIQFPLLENGRLSGDRCSSIDMDLPIHLGTTLLTINESDNAEFAQQVADTATTNPALTAAYTSSCSVPHISFITNALNDSITEPPLMHGAEHTHTRLAEQRQYSIERFPVIDSTQLSGASFAHNSIANDDPDTGTFTSSKQSVIHLLKGSTRQLSDYRALIDPDQSTSLLTDNIDECMDSYVFIGKLGDEDGSADTKSCTLTPRYLNITSYCVAEDVSSAAIVDTNTALSQPRPSSEEILSGLSSDDWQRQIDAITKCISFFSALSTTTDNIEIQTIIASYVTVLSSPRSKVIKHAIETLVPIFLTKHPALLHYADRIFTPLLLRVGSASQADFISTAGDRALHVIVSLTQPLKLVPHLQKESKHKSPGVRLRVAQLFTIIFKEFAEDSQVVSHFRSSTEIYVETLLRLIGDSSESARKYAREAFAMLLSITRIPGESVADFLTRCRLCTVDNLSKVKFVE</sequence>
<organism evidence="3 4">
    <name type="scientific">Giardia intestinalis</name>
    <name type="common">Giardia lamblia</name>
    <dbReference type="NCBI Taxonomy" id="5741"/>
    <lineage>
        <taxon>Eukaryota</taxon>
        <taxon>Metamonada</taxon>
        <taxon>Diplomonadida</taxon>
        <taxon>Hexamitidae</taxon>
        <taxon>Giardiinae</taxon>
        <taxon>Giardia</taxon>
    </lineage>
</organism>
<dbReference type="InterPro" id="IPR016024">
    <property type="entry name" value="ARM-type_fold"/>
</dbReference>
<dbReference type="VEuPathDB" id="GiardiaDB:GL50803_0094150"/>
<feature type="region of interest" description="Disordered" evidence="1">
    <location>
        <begin position="14"/>
        <end position="34"/>
    </location>
</feature>
<dbReference type="InterPro" id="IPR011989">
    <property type="entry name" value="ARM-like"/>
</dbReference>
<reference evidence="3 4" key="2">
    <citation type="journal article" date="2013" name="Genome Biol. Evol.">
        <title>Genome sequencing of Giardia lamblia genotypes A2 and B isolates (DH and GS) and comparative analysis with the genomes of genotypes A1 and E (WB and Pig).</title>
        <authorList>
            <person name="Adam R.D."/>
            <person name="Dahlstrom E.W."/>
            <person name="Martens C.A."/>
            <person name="Bruno D.P."/>
            <person name="Barbian K.D."/>
            <person name="Ricklefs S.M."/>
            <person name="Hernandez M.M."/>
            <person name="Narla N.P."/>
            <person name="Patel R.B."/>
            <person name="Porcella S.F."/>
            <person name="Nash T.E."/>
        </authorList>
    </citation>
    <scope>NUCLEOTIDE SEQUENCE [LARGE SCALE GENOMIC DNA]</scope>
    <source>
        <strain evidence="3 4">DH</strain>
    </source>
</reference>
<dbReference type="Gene3D" id="1.25.10.10">
    <property type="entry name" value="Leucine-rich Repeat Variant"/>
    <property type="match status" value="1"/>
</dbReference>
<proteinExistence type="predicted"/>
<evidence type="ECO:0000259" key="2">
    <source>
        <dbReference type="SMART" id="SM01349"/>
    </source>
</evidence>
<feature type="domain" description="TOG" evidence="2">
    <location>
        <begin position="604"/>
        <end position="838"/>
    </location>
</feature>
<dbReference type="EMBL" id="AHGT01000013">
    <property type="protein sequence ID" value="ESU38378.1"/>
    <property type="molecule type" value="Genomic_DNA"/>
</dbReference>
<feature type="compositionally biased region" description="Polar residues" evidence="1">
    <location>
        <begin position="23"/>
        <end position="32"/>
    </location>
</feature>
<accession>V6THD6</accession>
<dbReference type="SMART" id="SM01349">
    <property type="entry name" value="TOG"/>
    <property type="match status" value="1"/>
</dbReference>
<dbReference type="Proteomes" id="UP000018320">
    <property type="component" value="Unassembled WGS sequence"/>
</dbReference>
<dbReference type="InterPro" id="IPR034085">
    <property type="entry name" value="TOG"/>
</dbReference>
<dbReference type="SUPFAM" id="SSF48371">
    <property type="entry name" value="ARM repeat"/>
    <property type="match status" value="1"/>
</dbReference>
<dbReference type="AlphaFoldDB" id="V6THD6"/>
<feature type="compositionally biased region" description="Polar residues" evidence="1">
    <location>
        <begin position="293"/>
        <end position="311"/>
    </location>
</feature>
<dbReference type="VEuPathDB" id="GiardiaDB:GL50581_4402"/>
<feature type="region of interest" description="Disordered" evidence="1">
    <location>
        <begin position="342"/>
        <end position="361"/>
    </location>
</feature>
<evidence type="ECO:0000313" key="4">
    <source>
        <dbReference type="Proteomes" id="UP000018320"/>
    </source>
</evidence>
<feature type="region of interest" description="Disordered" evidence="1">
    <location>
        <begin position="291"/>
        <end position="314"/>
    </location>
</feature>